<dbReference type="InterPro" id="IPR009057">
    <property type="entry name" value="Homeodomain-like_sf"/>
</dbReference>
<dbReference type="Pfam" id="PF02909">
    <property type="entry name" value="TetR_C_1"/>
    <property type="match status" value="1"/>
</dbReference>
<dbReference type="SUPFAM" id="SSF48498">
    <property type="entry name" value="Tetracyclin repressor-like, C-terminal domain"/>
    <property type="match status" value="1"/>
</dbReference>
<dbReference type="PANTHER" id="PTHR30055">
    <property type="entry name" value="HTH-TYPE TRANSCRIPTIONAL REGULATOR RUTR"/>
    <property type="match status" value="1"/>
</dbReference>
<dbReference type="GO" id="GO:0045892">
    <property type="term" value="P:negative regulation of DNA-templated transcription"/>
    <property type="evidence" value="ECO:0007669"/>
    <property type="project" value="InterPro"/>
</dbReference>
<dbReference type="Proteomes" id="UP000469185">
    <property type="component" value="Unassembled WGS sequence"/>
</dbReference>
<feature type="DNA-binding region" description="H-T-H motif" evidence="4">
    <location>
        <begin position="35"/>
        <end position="54"/>
    </location>
</feature>
<evidence type="ECO:0000256" key="1">
    <source>
        <dbReference type="ARBA" id="ARBA00023015"/>
    </source>
</evidence>
<proteinExistence type="predicted"/>
<dbReference type="InterPro" id="IPR001647">
    <property type="entry name" value="HTH_TetR"/>
</dbReference>
<organism evidence="6 7">
    <name type="scientific">Phytoactinopolyspora alkaliphila</name>
    <dbReference type="NCBI Taxonomy" id="1783498"/>
    <lineage>
        <taxon>Bacteria</taxon>
        <taxon>Bacillati</taxon>
        <taxon>Actinomycetota</taxon>
        <taxon>Actinomycetes</taxon>
        <taxon>Jiangellales</taxon>
        <taxon>Jiangellaceae</taxon>
        <taxon>Phytoactinopolyspora</taxon>
    </lineage>
</organism>
<keyword evidence="3" id="KW-0804">Transcription</keyword>
<dbReference type="Pfam" id="PF00440">
    <property type="entry name" value="TetR_N"/>
    <property type="match status" value="1"/>
</dbReference>
<dbReference type="PROSITE" id="PS50977">
    <property type="entry name" value="HTH_TETR_2"/>
    <property type="match status" value="1"/>
</dbReference>
<feature type="domain" description="HTH tetR-type" evidence="5">
    <location>
        <begin position="12"/>
        <end position="72"/>
    </location>
</feature>
<protein>
    <submittedName>
        <fullName evidence="6">Helix-turn-helix transcriptional regulator</fullName>
    </submittedName>
</protein>
<dbReference type="InterPro" id="IPR036271">
    <property type="entry name" value="Tet_transcr_reg_TetR-rel_C_sf"/>
</dbReference>
<evidence type="ECO:0000256" key="2">
    <source>
        <dbReference type="ARBA" id="ARBA00023125"/>
    </source>
</evidence>
<evidence type="ECO:0000259" key="5">
    <source>
        <dbReference type="PROSITE" id="PS50977"/>
    </source>
</evidence>
<gene>
    <name evidence="6" type="ORF">G1H11_10220</name>
</gene>
<dbReference type="InterPro" id="IPR050109">
    <property type="entry name" value="HTH-type_TetR-like_transc_reg"/>
</dbReference>
<comment type="caution">
    <text evidence="6">The sequence shown here is derived from an EMBL/GenBank/DDBJ whole genome shotgun (WGS) entry which is preliminary data.</text>
</comment>
<dbReference type="PANTHER" id="PTHR30055:SF234">
    <property type="entry name" value="HTH-TYPE TRANSCRIPTIONAL REGULATOR BETI"/>
    <property type="match status" value="1"/>
</dbReference>
<keyword evidence="7" id="KW-1185">Reference proteome</keyword>
<dbReference type="InterPro" id="IPR004111">
    <property type="entry name" value="Repressor_TetR_C"/>
</dbReference>
<evidence type="ECO:0000256" key="4">
    <source>
        <dbReference type="PROSITE-ProRule" id="PRU00335"/>
    </source>
</evidence>
<dbReference type="EMBL" id="JAAGOB010000005">
    <property type="protein sequence ID" value="NED95687.1"/>
    <property type="molecule type" value="Genomic_DNA"/>
</dbReference>
<dbReference type="SUPFAM" id="SSF46689">
    <property type="entry name" value="Homeodomain-like"/>
    <property type="match status" value="1"/>
</dbReference>
<dbReference type="PRINTS" id="PR00455">
    <property type="entry name" value="HTHTETR"/>
</dbReference>
<dbReference type="Gene3D" id="1.10.357.10">
    <property type="entry name" value="Tetracycline Repressor, domain 2"/>
    <property type="match status" value="1"/>
</dbReference>
<evidence type="ECO:0000313" key="6">
    <source>
        <dbReference type="EMBL" id="NED95687.1"/>
    </source>
</evidence>
<sequence>MAGPRTPGQRAGLTRDTVLKTARDVLTERGLDGLTMRHLASRLGVAPNALYSYVANKTALVDDLLDDVLADVETPAPDSADPTGDLSVVMTSTFSVLLGHPDLVPLYLARQGARGPNAQRLGEVMLHLLAAAGLTGTAAHEARRVLIVFTIGFAALATPAPVEPEAAPPLTADDVSGNFRRGLQWLLAGILGGPAVSGS</sequence>
<keyword evidence="1" id="KW-0805">Transcription regulation</keyword>
<name>A0A6N9YL97_9ACTN</name>
<dbReference type="AlphaFoldDB" id="A0A6N9YL97"/>
<accession>A0A6N9YL97</accession>
<dbReference type="RefSeq" id="WP_163818479.1">
    <property type="nucleotide sequence ID" value="NZ_JAAGOB010000005.1"/>
</dbReference>
<dbReference type="GO" id="GO:0003700">
    <property type="term" value="F:DNA-binding transcription factor activity"/>
    <property type="evidence" value="ECO:0007669"/>
    <property type="project" value="TreeGrafter"/>
</dbReference>
<keyword evidence="2 4" id="KW-0238">DNA-binding</keyword>
<reference evidence="6 7" key="1">
    <citation type="submission" date="2020-02" db="EMBL/GenBank/DDBJ databases">
        <authorList>
            <person name="Li X.-J."/>
            <person name="Feng X.-M."/>
        </authorList>
    </citation>
    <scope>NUCLEOTIDE SEQUENCE [LARGE SCALE GENOMIC DNA]</scope>
    <source>
        <strain evidence="6 7">CGMCC 4.7225</strain>
    </source>
</reference>
<evidence type="ECO:0000256" key="3">
    <source>
        <dbReference type="ARBA" id="ARBA00023163"/>
    </source>
</evidence>
<evidence type="ECO:0000313" key="7">
    <source>
        <dbReference type="Proteomes" id="UP000469185"/>
    </source>
</evidence>
<dbReference type="GO" id="GO:0000976">
    <property type="term" value="F:transcription cis-regulatory region binding"/>
    <property type="evidence" value="ECO:0007669"/>
    <property type="project" value="TreeGrafter"/>
</dbReference>